<organism evidence="2">
    <name type="scientific">Nicotiana tabacum</name>
    <name type="common">Common tobacco</name>
    <dbReference type="NCBI Taxonomy" id="4097"/>
    <lineage>
        <taxon>Eukaryota</taxon>
        <taxon>Viridiplantae</taxon>
        <taxon>Streptophyta</taxon>
        <taxon>Embryophyta</taxon>
        <taxon>Tracheophyta</taxon>
        <taxon>Spermatophyta</taxon>
        <taxon>Magnoliopsida</taxon>
        <taxon>eudicotyledons</taxon>
        <taxon>Gunneridae</taxon>
        <taxon>Pentapetalae</taxon>
        <taxon>asterids</taxon>
        <taxon>lamiids</taxon>
        <taxon>Solanales</taxon>
        <taxon>Solanaceae</taxon>
        <taxon>Nicotianoideae</taxon>
        <taxon>Nicotianeae</taxon>
        <taxon>Nicotiana</taxon>
    </lineage>
</organism>
<gene>
    <name evidence="2" type="primary">LOC107781402</name>
</gene>
<dbReference type="KEGG" id="nta:107781402"/>
<proteinExistence type="predicted"/>
<dbReference type="AlphaFoldDB" id="A0A1S3YZG3"/>
<dbReference type="PANTHER" id="PTHR45786:SF78">
    <property type="entry name" value="ATP-DEPENDENT DNA HELICASE"/>
    <property type="match status" value="1"/>
</dbReference>
<dbReference type="InterPro" id="IPR025476">
    <property type="entry name" value="Helitron_helicase-like"/>
</dbReference>
<evidence type="ECO:0000313" key="2">
    <source>
        <dbReference type="RefSeq" id="XP_016457584.1"/>
    </source>
</evidence>
<name>A0A1S3YZG3_TOBAC</name>
<reference evidence="2" key="1">
    <citation type="submission" date="2025-08" db="UniProtKB">
        <authorList>
            <consortium name="RefSeq"/>
        </authorList>
    </citation>
    <scope>IDENTIFICATION</scope>
</reference>
<dbReference type="OrthoDB" id="1639296at2759"/>
<dbReference type="RefSeq" id="XP_016457584.1">
    <property type="nucleotide sequence ID" value="XM_016602098.1"/>
</dbReference>
<accession>A0A1S3YZG3</accession>
<dbReference type="Pfam" id="PF14214">
    <property type="entry name" value="Helitron_like_N"/>
    <property type="match status" value="1"/>
</dbReference>
<dbReference type="PaxDb" id="4097-A0A1S3YZG3"/>
<feature type="domain" description="Helitron helicase-like" evidence="1">
    <location>
        <begin position="146"/>
        <end position="317"/>
    </location>
</feature>
<protein>
    <recommendedName>
        <fullName evidence="1">Helitron helicase-like domain-containing protein</fullName>
    </recommendedName>
</protein>
<evidence type="ECO:0000259" key="1">
    <source>
        <dbReference type="Pfam" id="PF14214"/>
    </source>
</evidence>
<dbReference type="STRING" id="4097.A0A1S3YZG3"/>
<sequence>MILGRHLQNFHIALKSDAGLDQRLYNLPTTAEIAAIWVDENDGSPTHAPHLQIYTHSDRTQRVNYHFGCYDPLQYPLLFPYGQGGWHCGIKKFPKAKYIRRSSTLVEFEQLPNIKNFTYVDGYLDMEAQNLQKGKHKRDAVPVREYYCYKLQMRNDDEDEILHTGRLLQQYSVDEYIKLETQRLDFVSFNQDLFRMGILQGLLDILRLGERDASNVGKQNFLPNCFIGGPRDMRQRYMDAIALVQHFRKPDLFITMTCSPSWTEIKEHLWSTDKAQDRPDLITRVFRAKIEELKTDILKRNIFGKVVSFMYSVEFQK</sequence>
<dbReference type="PANTHER" id="PTHR45786">
    <property type="entry name" value="DNA BINDING PROTEIN-LIKE"/>
    <property type="match status" value="1"/>
</dbReference>
<dbReference type="OMA" id="FLPNCFI"/>